<keyword evidence="8" id="KW-1185">Reference proteome</keyword>
<evidence type="ECO:0000256" key="2">
    <source>
        <dbReference type="ARBA" id="ARBA00016322"/>
    </source>
</evidence>
<dbReference type="GO" id="GO:0031514">
    <property type="term" value="C:motile cilium"/>
    <property type="evidence" value="ECO:0007669"/>
    <property type="project" value="UniProtKB-SubCell"/>
</dbReference>
<dbReference type="OrthoDB" id="294378at2759"/>
<evidence type="ECO:0000256" key="3">
    <source>
        <dbReference type="ARBA" id="ARBA00022737"/>
    </source>
</evidence>
<dbReference type="SUPFAM" id="SSF82185">
    <property type="entry name" value="Histone H3 K4-specific methyltransferase SET7/9 N-terminal domain"/>
    <property type="match status" value="1"/>
</dbReference>
<dbReference type="Proteomes" id="UP000319731">
    <property type="component" value="Unassembled WGS sequence"/>
</dbReference>
<dbReference type="GeneID" id="42005518"/>
<dbReference type="Gene3D" id="2.20.110.10">
    <property type="entry name" value="Histone H3 K4-specific methyltransferase SET7/9 N-terminal domain"/>
    <property type="match status" value="1"/>
</dbReference>
<evidence type="ECO:0000256" key="1">
    <source>
        <dbReference type="ARBA" id="ARBA00004230"/>
    </source>
</evidence>
<proteinExistence type="predicted"/>
<dbReference type="STRING" id="1806994.A0A507C0P7"/>
<evidence type="ECO:0000256" key="4">
    <source>
        <dbReference type="ARBA" id="ARBA00022846"/>
    </source>
</evidence>
<keyword evidence="4" id="KW-0282">Flagellum</keyword>
<dbReference type="SMART" id="SM00698">
    <property type="entry name" value="MORN"/>
    <property type="match status" value="1"/>
</dbReference>
<accession>A0A507C0P7</accession>
<evidence type="ECO:0000313" key="8">
    <source>
        <dbReference type="Proteomes" id="UP000319731"/>
    </source>
</evidence>
<evidence type="ECO:0000313" key="7">
    <source>
        <dbReference type="EMBL" id="TPX32619.1"/>
    </source>
</evidence>
<protein>
    <recommendedName>
        <fullName evidence="2">MORN repeat-containing protein 5</fullName>
    </recommendedName>
</protein>
<keyword evidence="6" id="KW-0966">Cell projection</keyword>
<dbReference type="InterPro" id="IPR003409">
    <property type="entry name" value="MORN"/>
</dbReference>
<keyword evidence="5" id="KW-0969">Cilium</keyword>
<evidence type="ECO:0000256" key="5">
    <source>
        <dbReference type="ARBA" id="ARBA00023069"/>
    </source>
</evidence>
<dbReference type="PANTHER" id="PTHR46437">
    <property type="entry name" value="MORN REPEAT-CONTAINING PROTEIN 5"/>
    <property type="match status" value="1"/>
</dbReference>
<dbReference type="EMBL" id="QEAO01000028">
    <property type="protein sequence ID" value="TPX32619.1"/>
    <property type="molecule type" value="Genomic_DNA"/>
</dbReference>
<dbReference type="AlphaFoldDB" id="A0A507C0P7"/>
<name>A0A507C0P7_9FUNG</name>
<evidence type="ECO:0000256" key="6">
    <source>
        <dbReference type="ARBA" id="ARBA00023273"/>
    </source>
</evidence>
<organism evidence="7 8">
    <name type="scientific">Synchytrium microbalum</name>
    <dbReference type="NCBI Taxonomy" id="1806994"/>
    <lineage>
        <taxon>Eukaryota</taxon>
        <taxon>Fungi</taxon>
        <taxon>Fungi incertae sedis</taxon>
        <taxon>Chytridiomycota</taxon>
        <taxon>Chytridiomycota incertae sedis</taxon>
        <taxon>Chytridiomycetes</taxon>
        <taxon>Synchytriales</taxon>
        <taxon>Synchytriaceae</taxon>
        <taxon>Synchytrium</taxon>
    </lineage>
</organism>
<reference evidence="7 8" key="1">
    <citation type="journal article" date="2019" name="Sci. Rep.">
        <title>Comparative genomics of chytrid fungi reveal insights into the obligate biotrophic and pathogenic lifestyle of Synchytrium endobioticum.</title>
        <authorList>
            <person name="van de Vossenberg B.T.L.H."/>
            <person name="Warris S."/>
            <person name="Nguyen H.D.T."/>
            <person name="van Gent-Pelzer M.P.E."/>
            <person name="Joly D.L."/>
            <person name="van de Geest H.C."/>
            <person name="Bonants P.J.M."/>
            <person name="Smith D.S."/>
            <person name="Levesque C.A."/>
            <person name="van der Lee T.A.J."/>
        </authorList>
    </citation>
    <scope>NUCLEOTIDE SEQUENCE [LARGE SCALE GENOMIC DNA]</scope>
    <source>
        <strain evidence="7 8">JEL517</strain>
    </source>
</reference>
<comment type="caution">
    <text evidence="7">The sequence shown here is derived from an EMBL/GenBank/DDBJ whole genome shotgun (WGS) entry which is preliminary data.</text>
</comment>
<dbReference type="PANTHER" id="PTHR46437:SF1">
    <property type="entry name" value="MORN REPEAT-CONTAINING PROTEIN 5"/>
    <property type="match status" value="1"/>
</dbReference>
<dbReference type="InterPro" id="IPR042814">
    <property type="entry name" value="Morn5"/>
</dbReference>
<dbReference type="Pfam" id="PF02493">
    <property type="entry name" value="MORN"/>
    <property type="match status" value="2"/>
</dbReference>
<comment type="subcellular location">
    <subcellularLocation>
        <location evidence="1">Cell projection</location>
        <location evidence="1">Cilium</location>
        <location evidence="1">Flagellum</location>
    </subcellularLocation>
</comment>
<sequence>MAFQAETKNNRIEGWGQHILPSGNIYIGNFVDGQFHGKGTLHFTNKARYDAFWQNGIAVEGVLTFADGLIFEQENWSYLTEQDRRFYSERVNGFKTGEPTQSLSSP</sequence>
<dbReference type="RefSeq" id="XP_031023797.1">
    <property type="nucleotide sequence ID" value="XM_031170221.1"/>
</dbReference>
<gene>
    <name evidence="7" type="ORF">SmJEL517_g04293</name>
</gene>
<keyword evidence="3" id="KW-0677">Repeat</keyword>